<dbReference type="Pfam" id="PF01963">
    <property type="entry name" value="TraB_PrgY_gumN"/>
    <property type="match status" value="1"/>
</dbReference>
<protein>
    <recommendedName>
        <fullName evidence="4">TraB domain-containing protein</fullName>
    </recommendedName>
</protein>
<evidence type="ECO:0000313" key="3">
    <source>
        <dbReference type="Proteomes" id="UP000728032"/>
    </source>
</evidence>
<dbReference type="InterPro" id="IPR046345">
    <property type="entry name" value="TraB_PrgY-like"/>
</dbReference>
<dbReference type="PANTHER" id="PTHR21530">
    <property type="entry name" value="PHEROMONE SHUTDOWN PROTEIN"/>
    <property type="match status" value="1"/>
</dbReference>
<evidence type="ECO:0008006" key="4">
    <source>
        <dbReference type="Google" id="ProtNLM"/>
    </source>
</evidence>
<evidence type="ECO:0000313" key="2">
    <source>
        <dbReference type="EMBL" id="CAD7658415.1"/>
    </source>
</evidence>
<accession>A0A7R9QVL2</accession>
<feature type="compositionally biased region" description="Polar residues" evidence="1">
    <location>
        <begin position="1"/>
        <end position="17"/>
    </location>
</feature>
<reference evidence="2" key="1">
    <citation type="submission" date="2020-11" db="EMBL/GenBank/DDBJ databases">
        <authorList>
            <person name="Tran Van P."/>
        </authorList>
    </citation>
    <scope>NUCLEOTIDE SEQUENCE</scope>
</reference>
<name>A0A7R9QVL2_9ACAR</name>
<proteinExistence type="predicted"/>
<feature type="compositionally biased region" description="Acidic residues" evidence="1">
    <location>
        <begin position="68"/>
        <end position="84"/>
    </location>
</feature>
<dbReference type="CDD" id="cd14726">
    <property type="entry name" value="TraB_PrgY-like"/>
    <property type="match status" value="1"/>
</dbReference>
<dbReference type="InterPro" id="IPR002816">
    <property type="entry name" value="TraB/PrgY/GumN_fam"/>
</dbReference>
<feature type="region of interest" description="Disordered" evidence="1">
    <location>
        <begin position="1"/>
        <end position="88"/>
    </location>
</feature>
<keyword evidence="3" id="KW-1185">Reference proteome</keyword>
<organism evidence="2">
    <name type="scientific">Oppiella nova</name>
    <dbReference type="NCBI Taxonomy" id="334625"/>
    <lineage>
        <taxon>Eukaryota</taxon>
        <taxon>Metazoa</taxon>
        <taxon>Ecdysozoa</taxon>
        <taxon>Arthropoda</taxon>
        <taxon>Chelicerata</taxon>
        <taxon>Arachnida</taxon>
        <taxon>Acari</taxon>
        <taxon>Acariformes</taxon>
        <taxon>Sarcoptiformes</taxon>
        <taxon>Oribatida</taxon>
        <taxon>Brachypylina</taxon>
        <taxon>Oppioidea</taxon>
        <taxon>Oppiidae</taxon>
        <taxon>Oppiella</taxon>
    </lineage>
</organism>
<dbReference type="EMBL" id="OC929760">
    <property type="protein sequence ID" value="CAD7658415.1"/>
    <property type="molecule type" value="Genomic_DNA"/>
</dbReference>
<dbReference type="PANTHER" id="PTHR21530:SF7">
    <property type="entry name" value="TRAB DOMAIN-CONTAINING PROTEIN"/>
    <property type="match status" value="1"/>
</dbReference>
<feature type="compositionally biased region" description="Polar residues" evidence="1">
    <location>
        <begin position="33"/>
        <end position="64"/>
    </location>
</feature>
<sequence>MSSHTADNDNSFASSGVKSAENMDTLGPHLNGSDDNINGITDNTVNDVTKTGDNSINETTSGNVSYEEVSDEELSSTSDEEDMESTLSLEDNSRVLNATNRLITFNGTNDTTSGDTDPNLTPLPETVTVLDGPNGAKLYLVGTAHFSEKSQQDVSQTILRAQPNIIVLELCESRLSILSMDEKTILEESQTMGVAKIRHNIREHGFVQGVMYVLLLSLSAHLTKQLGMAPGGEFRRAFNEASKIPGCVVHLGDRPVHITLRRAISSLSVWQKLKLAFGIIFNSESISKEEIEKCKQKDLLEEMLTEMTGEFPTLSRVFVEERDTYLAYSLWLASSPVPNMASPSGMRPSVVVGVVGIGHVPGIVKKWGQVKDEDIAPLLKIPETSLTTKVVKKSIKYTVIGLAVWGCYRLFVPHSMNTALSHASLQTIDWIQKSIHK</sequence>
<gene>
    <name evidence="2" type="ORF">ONB1V03_LOCUS15036</name>
</gene>
<dbReference type="OrthoDB" id="48306at2759"/>
<dbReference type="AlphaFoldDB" id="A0A7R9QVL2"/>
<dbReference type="Proteomes" id="UP000728032">
    <property type="component" value="Unassembled WGS sequence"/>
</dbReference>
<dbReference type="EMBL" id="CAJPVJ010014935">
    <property type="protein sequence ID" value="CAG2175601.1"/>
    <property type="molecule type" value="Genomic_DNA"/>
</dbReference>
<evidence type="ECO:0000256" key="1">
    <source>
        <dbReference type="SAM" id="MobiDB-lite"/>
    </source>
</evidence>